<feature type="domain" description="UvrD-like helicase C-terminal" evidence="17">
    <location>
        <begin position="472"/>
        <end position="736"/>
    </location>
</feature>
<keyword evidence="8" id="KW-0238">DNA-binding</keyword>
<evidence type="ECO:0000256" key="5">
    <source>
        <dbReference type="ARBA" id="ARBA00022806"/>
    </source>
</evidence>
<evidence type="ECO:0000256" key="13">
    <source>
        <dbReference type="ARBA" id="ARBA00048988"/>
    </source>
</evidence>
<dbReference type="GO" id="GO:0043138">
    <property type="term" value="F:3'-5' DNA helicase activity"/>
    <property type="evidence" value="ECO:0007669"/>
    <property type="project" value="UniProtKB-EC"/>
</dbReference>
<dbReference type="Gene3D" id="3.40.50.300">
    <property type="entry name" value="P-loop containing nucleotide triphosphate hydrolases"/>
    <property type="match status" value="3"/>
</dbReference>
<dbReference type="InterPro" id="IPR014016">
    <property type="entry name" value="UvrD-like_ATP-bd"/>
</dbReference>
<dbReference type="GO" id="GO:0000725">
    <property type="term" value="P:recombinational repair"/>
    <property type="evidence" value="ECO:0007669"/>
    <property type="project" value="TreeGrafter"/>
</dbReference>
<name>A0A2G1VV77_9FLAO</name>
<dbReference type="PROSITE" id="PS51217">
    <property type="entry name" value="UVRD_HELICASE_CTER"/>
    <property type="match status" value="1"/>
</dbReference>
<evidence type="ECO:0000256" key="1">
    <source>
        <dbReference type="ARBA" id="ARBA00022722"/>
    </source>
</evidence>
<dbReference type="GO" id="GO:0005829">
    <property type="term" value="C:cytosol"/>
    <property type="evidence" value="ECO:0007669"/>
    <property type="project" value="TreeGrafter"/>
</dbReference>
<dbReference type="Pfam" id="PF12705">
    <property type="entry name" value="PDDEXK_1"/>
    <property type="match status" value="1"/>
</dbReference>
<dbReference type="Gene3D" id="1.10.3170.10">
    <property type="entry name" value="Recbcd, chain B, domain 2"/>
    <property type="match status" value="1"/>
</dbReference>
<protein>
    <recommendedName>
        <fullName evidence="12">DNA 3'-5' helicase</fullName>
        <ecNumber evidence="12">5.6.2.4</ecNumber>
    </recommendedName>
</protein>
<dbReference type="Proteomes" id="UP000229433">
    <property type="component" value="Unassembled WGS sequence"/>
</dbReference>
<evidence type="ECO:0000256" key="11">
    <source>
        <dbReference type="ARBA" id="ARBA00034617"/>
    </source>
</evidence>
<evidence type="ECO:0000256" key="9">
    <source>
        <dbReference type="ARBA" id="ARBA00023204"/>
    </source>
</evidence>
<evidence type="ECO:0000256" key="6">
    <source>
        <dbReference type="ARBA" id="ARBA00022839"/>
    </source>
</evidence>
<keyword evidence="5 14" id="KW-0347">Helicase</keyword>
<feature type="domain" description="UvrD-like helicase ATP-binding" evidence="16">
    <location>
        <begin position="1"/>
        <end position="471"/>
    </location>
</feature>
<dbReference type="RefSeq" id="WP_099644213.1">
    <property type="nucleotide sequence ID" value="NZ_KZ319287.1"/>
</dbReference>
<dbReference type="InterPro" id="IPR038726">
    <property type="entry name" value="PDDEXK_AddAB-type"/>
</dbReference>
<accession>A0A2G1VV77</accession>
<dbReference type="InterPro" id="IPR000212">
    <property type="entry name" value="DNA_helicase_UvrD/REP"/>
</dbReference>
<dbReference type="InterPro" id="IPR014017">
    <property type="entry name" value="DNA_helicase_UvrD-like_C"/>
</dbReference>
<dbReference type="OrthoDB" id="9810135at2"/>
<dbReference type="PANTHER" id="PTHR11070">
    <property type="entry name" value="UVRD / RECB / PCRA DNA HELICASE FAMILY MEMBER"/>
    <property type="match status" value="1"/>
</dbReference>
<evidence type="ECO:0000256" key="4">
    <source>
        <dbReference type="ARBA" id="ARBA00022801"/>
    </source>
</evidence>
<comment type="catalytic activity">
    <reaction evidence="13">
        <text>ATP + H2O = ADP + phosphate + H(+)</text>
        <dbReference type="Rhea" id="RHEA:13065"/>
        <dbReference type="ChEBI" id="CHEBI:15377"/>
        <dbReference type="ChEBI" id="CHEBI:15378"/>
        <dbReference type="ChEBI" id="CHEBI:30616"/>
        <dbReference type="ChEBI" id="CHEBI:43474"/>
        <dbReference type="ChEBI" id="CHEBI:456216"/>
        <dbReference type="EC" id="5.6.2.4"/>
    </reaction>
</comment>
<keyword evidence="6" id="KW-0269">Exonuclease</keyword>
<organism evidence="18 19">
    <name type="scientific">Leeuwenhoekiella nanhaiensis</name>
    <dbReference type="NCBI Taxonomy" id="1655491"/>
    <lineage>
        <taxon>Bacteria</taxon>
        <taxon>Pseudomonadati</taxon>
        <taxon>Bacteroidota</taxon>
        <taxon>Flavobacteriia</taxon>
        <taxon>Flavobacteriales</taxon>
        <taxon>Flavobacteriaceae</taxon>
        <taxon>Leeuwenhoekiella</taxon>
    </lineage>
</organism>
<evidence type="ECO:0000259" key="17">
    <source>
        <dbReference type="PROSITE" id="PS51217"/>
    </source>
</evidence>
<keyword evidence="10" id="KW-0413">Isomerase</keyword>
<dbReference type="Pfam" id="PF00580">
    <property type="entry name" value="UvrD-helicase"/>
    <property type="match status" value="1"/>
</dbReference>
<dbReference type="PROSITE" id="PS51198">
    <property type="entry name" value="UVRD_HELICASE_ATP_BIND"/>
    <property type="match status" value="1"/>
</dbReference>
<keyword evidence="7 14" id="KW-0067">ATP-binding</keyword>
<feature type="coiled-coil region" evidence="15">
    <location>
        <begin position="212"/>
        <end position="239"/>
    </location>
</feature>
<keyword evidence="4 14" id="KW-0378">Hydrolase</keyword>
<evidence type="ECO:0000256" key="3">
    <source>
        <dbReference type="ARBA" id="ARBA00022763"/>
    </source>
</evidence>
<feature type="binding site" evidence="14">
    <location>
        <begin position="12"/>
        <end position="19"/>
    </location>
    <ligand>
        <name>ATP</name>
        <dbReference type="ChEBI" id="CHEBI:30616"/>
    </ligand>
</feature>
<dbReference type="GO" id="GO:0005524">
    <property type="term" value="F:ATP binding"/>
    <property type="evidence" value="ECO:0007669"/>
    <property type="project" value="UniProtKB-UniRule"/>
</dbReference>
<keyword evidence="1" id="KW-0540">Nuclease</keyword>
<comment type="caution">
    <text evidence="18">The sequence shown here is derived from an EMBL/GenBank/DDBJ whole genome shotgun (WGS) entry which is preliminary data.</text>
</comment>
<evidence type="ECO:0000256" key="2">
    <source>
        <dbReference type="ARBA" id="ARBA00022741"/>
    </source>
</evidence>
<dbReference type="EMBL" id="NQXA01000001">
    <property type="protein sequence ID" value="PHQ30672.1"/>
    <property type="molecule type" value="Genomic_DNA"/>
</dbReference>
<evidence type="ECO:0000313" key="18">
    <source>
        <dbReference type="EMBL" id="PHQ30672.1"/>
    </source>
</evidence>
<dbReference type="EC" id="5.6.2.4" evidence="12"/>
<keyword evidence="15" id="KW-0175">Coiled coil</keyword>
<dbReference type="SUPFAM" id="SSF52540">
    <property type="entry name" value="P-loop containing nucleoside triphosphate hydrolases"/>
    <property type="match status" value="1"/>
</dbReference>
<dbReference type="AlphaFoldDB" id="A0A2G1VV77"/>
<keyword evidence="9" id="KW-0234">DNA repair</keyword>
<dbReference type="GO" id="GO:0003677">
    <property type="term" value="F:DNA binding"/>
    <property type="evidence" value="ECO:0007669"/>
    <property type="project" value="UniProtKB-KW"/>
</dbReference>
<keyword evidence="3" id="KW-0227">DNA damage</keyword>
<dbReference type="Pfam" id="PF13361">
    <property type="entry name" value="UvrD_C"/>
    <property type="match status" value="2"/>
</dbReference>
<keyword evidence="2 14" id="KW-0547">Nucleotide-binding</keyword>
<comment type="catalytic activity">
    <reaction evidence="11">
        <text>Couples ATP hydrolysis with the unwinding of duplex DNA by translocating in the 3'-5' direction.</text>
        <dbReference type="EC" id="5.6.2.4"/>
    </reaction>
</comment>
<evidence type="ECO:0000256" key="10">
    <source>
        <dbReference type="ARBA" id="ARBA00023235"/>
    </source>
</evidence>
<evidence type="ECO:0000259" key="16">
    <source>
        <dbReference type="PROSITE" id="PS51198"/>
    </source>
</evidence>
<reference evidence="18 19" key="1">
    <citation type="submission" date="2017-08" db="EMBL/GenBank/DDBJ databases">
        <title>The whole genome shortgun sequences of strain Leeuwenhoekiella nanhaiensis G18 from the South China Sea.</title>
        <authorList>
            <person name="Liu Q."/>
        </authorList>
    </citation>
    <scope>NUCLEOTIDE SEQUENCE [LARGE SCALE GENOMIC DNA]</scope>
    <source>
        <strain evidence="18 19">G18</strain>
    </source>
</reference>
<gene>
    <name evidence="18" type="ORF">CJ305_00110</name>
</gene>
<proteinExistence type="predicted"/>
<sequence length="1046" mass="119717">MENEAAFLIYNASAGAGKTFTLVKNYLVILFKSPNEFKYRRILAITFTNKAVAEMKTRIVASLQEFSEDSILESPTPLLLAVEEETGLERQFIQQKAKRFLKNIIQDFASFDVVTIDTFTHRIIRTFAYDLKIPQNFEVELNTQEVLEQAVDRLIDKTGNDEQITNILIDYALEKTDDDKSWDITRDFYEISKLLLRENDLNYLKLLESKSLEDFTALKKSIKKRLKTLEEKISSSAQAMLDFFAREGLEDAHFTRKSLPNALHKLASGDLTINLNTKWVENLGTEPLYTKAQKEPIKAILDGISGEIASQFASIKSYILKYGLNAEIYKKITQLSVLQAINKEVQQIKEENNLVLISDFNQLINSQIINQPTPFIYERLGERYENYFIDEFQDTSRLQWQNLVPLIDNALSTFTQEKNLNSLMLVGDPKQAIYRWRGGDADQFIALAGGVNPFQNENKKVFNLPRNYRSYSEIISFNNALFTELAKLFENPDYQTIYQTGNAQEVNSRTGGFVSITFVESGTKSETTPQYLDQVVATITNCLENGFQLRDLCILVRRNSEGVEIAQKLQEENIPVISSESLLLSQSPEVAFITNVLHYIVEPASNAIAIKILDYIAANYYDLEDTHGFYSKYINLKGQDLFKDALPEDLNFDMNFCSSLPLYESAEYIVRSFGLQKQGGSYIQFFLDAIFDFSQKHTGGLPEFLHWWELKKERLSISTPPGAEAVQIMTIHKSKGLEFPVVIYPFADTALYPNNADNYNWYLPEETEFEGFDALLINQNAKLKDFNKQTARLYDIRRSEQQLDSLNILYVALTRSIEQLHIISSTSKNSDSLNTFADLLYNYASGHSQFDQEKCRLSLGSAKRISKIEYKETDSQQLSLISSAKEDHNIAMVIQELRNTESDRAAAVDYGNVMHNLLAEIIEPKDVDLVLRKAQSKGIITSETLPNLKIQIEDLINKVQPEGYFNTKNLILNERDIQLDHQIIRPDRIEINANKEVFLLDYKTGLSNETHHQQLAFYAKSLEKLGYKVVKKGLYYLNSDARLLLI</sequence>
<dbReference type="GO" id="GO:0004527">
    <property type="term" value="F:exonuclease activity"/>
    <property type="evidence" value="ECO:0007669"/>
    <property type="project" value="UniProtKB-KW"/>
</dbReference>
<dbReference type="Gene3D" id="3.90.320.10">
    <property type="match status" value="1"/>
</dbReference>
<evidence type="ECO:0000256" key="14">
    <source>
        <dbReference type="PROSITE-ProRule" id="PRU00560"/>
    </source>
</evidence>
<evidence type="ECO:0000256" key="8">
    <source>
        <dbReference type="ARBA" id="ARBA00023125"/>
    </source>
</evidence>
<evidence type="ECO:0000256" key="7">
    <source>
        <dbReference type="ARBA" id="ARBA00022840"/>
    </source>
</evidence>
<dbReference type="PANTHER" id="PTHR11070:SF67">
    <property type="entry name" value="DNA 3'-5' HELICASE"/>
    <property type="match status" value="1"/>
</dbReference>
<dbReference type="InterPro" id="IPR011604">
    <property type="entry name" value="PDDEXK-like_dom_sf"/>
</dbReference>
<evidence type="ECO:0000313" key="19">
    <source>
        <dbReference type="Proteomes" id="UP000229433"/>
    </source>
</evidence>
<evidence type="ECO:0000256" key="15">
    <source>
        <dbReference type="SAM" id="Coils"/>
    </source>
</evidence>
<keyword evidence="19" id="KW-1185">Reference proteome</keyword>
<dbReference type="InterPro" id="IPR027417">
    <property type="entry name" value="P-loop_NTPase"/>
</dbReference>
<evidence type="ECO:0000256" key="12">
    <source>
        <dbReference type="ARBA" id="ARBA00034808"/>
    </source>
</evidence>